<evidence type="ECO:0000256" key="6">
    <source>
        <dbReference type="ARBA" id="ARBA00022833"/>
    </source>
</evidence>
<dbReference type="Gene3D" id="1.10.390.10">
    <property type="entry name" value="Neutral Protease Domain 2"/>
    <property type="match status" value="1"/>
</dbReference>
<keyword evidence="16" id="KW-1185">Reference proteome</keyword>
<evidence type="ECO:0000313" key="16">
    <source>
        <dbReference type="Proteomes" id="UP000025227"/>
    </source>
</evidence>
<feature type="binding site" evidence="9">
    <location>
        <position position="428"/>
    </location>
    <ligand>
        <name>Zn(2+)</name>
        <dbReference type="ChEBI" id="CHEBI:29105"/>
        <note>catalytic</note>
    </ligand>
</feature>
<dbReference type="WBParaSite" id="HCON_00084350-00001">
    <property type="protein sequence ID" value="HCON_00084350-00001"/>
    <property type="gene ID" value="HCON_00084350"/>
</dbReference>
<evidence type="ECO:0000256" key="5">
    <source>
        <dbReference type="ARBA" id="ARBA00022801"/>
    </source>
</evidence>
<keyword evidence="3 11" id="KW-0645">Protease</keyword>
<dbReference type="InterPro" id="IPR050344">
    <property type="entry name" value="Peptidase_M1_aminopeptidases"/>
</dbReference>
<comment type="cofactor">
    <cofactor evidence="9 11">
        <name>Zn(2+)</name>
        <dbReference type="ChEBI" id="CHEBI:29105"/>
    </cofactor>
    <text evidence="9 11">Binds 1 zinc ion per subunit.</text>
</comment>
<dbReference type="GO" id="GO:0006508">
    <property type="term" value="P:proteolysis"/>
    <property type="evidence" value="ECO:0007669"/>
    <property type="project" value="UniProtKB-KW"/>
</dbReference>
<dbReference type="AlphaFoldDB" id="A0A7I4YE06"/>
<evidence type="ECO:0000256" key="12">
    <source>
        <dbReference type="SAM" id="MobiDB-lite"/>
    </source>
</evidence>
<dbReference type="Gene3D" id="1.25.50.20">
    <property type="match status" value="1"/>
</dbReference>
<keyword evidence="11" id="KW-1133">Transmembrane helix</keyword>
<dbReference type="InterPro" id="IPR045357">
    <property type="entry name" value="Aminopeptidase_N-like_N"/>
</dbReference>
<dbReference type="InterPro" id="IPR014782">
    <property type="entry name" value="Peptidase_M1_dom"/>
</dbReference>
<dbReference type="GO" id="GO:0005737">
    <property type="term" value="C:cytoplasm"/>
    <property type="evidence" value="ECO:0007669"/>
    <property type="project" value="TreeGrafter"/>
</dbReference>
<evidence type="ECO:0000259" key="13">
    <source>
        <dbReference type="Pfam" id="PF01433"/>
    </source>
</evidence>
<feature type="active site" description="Proton acceptor" evidence="8">
    <location>
        <position position="406"/>
    </location>
</feature>
<dbReference type="CDD" id="cd09601">
    <property type="entry name" value="M1_APN-Q_like"/>
    <property type="match status" value="1"/>
</dbReference>
<evidence type="ECO:0000259" key="14">
    <source>
        <dbReference type="Pfam" id="PF11838"/>
    </source>
</evidence>
<organism evidence="16 17">
    <name type="scientific">Haemonchus contortus</name>
    <name type="common">Barber pole worm</name>
    <dbReference type="NCBI Taxonomy" id="6289"/>
    <lineage>
        <taxon>Eukaryota</taxon>
        <taxon>Metazoa</taxon>
        <taxon>Ecdysozoa</taxon>
        <taxon>Nematoda</taxon>
        <taxon>Chromadorea</taxon>
        <taxon>Rhabditida</taxon>
        <taxon>Rhabditina</taxon>
        <taxon>Rhabditomorpha</taxon>
        <taxon>Strongyloidea</taxon>
        <taxon>Trichostrongylidae</taxon>
        <taxon>Haemonchus</taxon>
    </lineage>
</organism>
<dbReference type="Pfam" id="PF11838">
    <property type="entry name" value="ERAP1_C"/>
    <property type="match status" value="1"/>
</dbReference>
<dbReference type="PRINTS" id="PR00756">
    <property type="entry name" value="ALADIPTASE"/>
</dbReference>
<dbReference type="InterPro" id="IPR024571">
    <property type="entry name" value="ERAP1-like_C_dom"/>
</dbReference>
<protein>
    <recommendedName>
        <fullName evidence="11">Aminopeptidase</fullName>
        <ecNumber evidence="11">3.4.11.-</ecNumber>
    </recommendedName>
</protein>
<reference evidence="17" key="1">
    <citation type="submission" date="2020-12" db="UniProtKB">
        <authorList>
            <consortium name="WormBaseParasite"/>
        </authorList>
    </citation>
    <scope>IDENTIFICATION</scope>
    <source>
        <strain evidence="17">MHco3</strain>
    </source>
</reference>
<feature type="domain" description="ERAP1-like C-terminal" evidence="14">
    <location>
        <begin position="640"/>
        <end position="969"/>
    </location>
</feature>
<keyword evidence="6 9" id="KW-0862">Zinc</keyword>
<evidence type="ECO:0000256" key="8">
    <source>
        <dbReference type="PIRSR" id="PIRSR634016-1"/>
    </source>
</evidence>
<keyword evidence="5 11" id="KW-0378">Hydrolase</keyword>
<evidence type="ECO:0000256" key="2">
    <source>
        <dbReference type="ARBA" id="ARBA00022438"/>
    </source>
</evidence>
<dbReference type="GO" id="GO:0042277">
    <property type="term" value="F:peptide binding"/>
    <property type="evidence" value="ECO:0007669"/>
    <property type="project" value="TreeGrafter"/>
</dbReference>
<evidence type="ECO:0000256" key="11">
    <source>
        <dbReference type="RuleBase" id="RU364040"/>
    </source>
</evidence>
<dbReference type="OMA" id="WRTHDAF"/>
<evidence type="ECO:0000256" key="7">
    <source>
        <dbReference type="ARBA" id="ARBA00023049"/>
    </source>
</evidence>
<evidence type="ECO:0000256" key="9">
    <source>
        <dbReference type="PIRSR" id="PIRSR634016-3"/>
    </source>
</evidence>
<dbReference type="GO" id="GO:0016020">
    <property type="term" value="C:membrane"/>
    <property type="evidence" value="ECO:0007669"/>
    <property type="project" value="TreeGrafter"/>
</dbReference>
<evidence type="ECO:0000313" key="17">
    <source>
        <dbReference type="WBParaSite" id="HCON_00084350-00001"/>
    </source>
</evidence>
<dbReference type="Pfam" id="PF01433">
    <property type="entry name" value="Peptidase_M1"/>
    <property type="match status" value="1"/>
</dbReference>
<proteinExistence type="inferred from homology"/>
<dbReference type="Gene3D" id="2.60.40.1910">
    <property type="match status" value="1"/>
</dbReference>
<evidence type="ECO:0000256" key="4">
    <source>
        <dbReference type="ARBA" id="ARBA00022723"/>
    </source>
</evidence>
<dbReference type="OrthoDB" id="6337587at2759"/>
<dbReference type="EC" id="3.4.11.-" evidence="11"/>
<keyword evidence="7 11" id="KW-0482">Metalloprotease</keyword>
<name>A0A7I4YE06_HAECO</name>
<dbReference type="InterPro" id="IPR034016">
    <property type="entry name" value="M1_APN-typ"/>
</dbReference>
<dbReference type="Gene3D" id="2.60.40.1730">
    <property type="entry name" value="tricorn interacting facor f3 domain"/>
    <property type="match status" value="1"/>
</dbReference>
<feature type="compositionally biased region" description="Low complexity" evidence="12">
    <location>
        <begin position="1"/>
        <end position="25"/>
    </location>
</feature>
<feature type="transmembrane region" description="Helical" evidence="11">
    <location>
        <begin position="49"/>
        <end position="73"/>
    </location>
</feature>
<feature type="binding site" evidence="9">
    <location>
        <position position="405"/>
    </location>
    <ligand>
        <name>Zn(2+)</name>
        <dbReference type="ChEBI" id="CHEBI:29105"/>
        <note>catalytic</note>
    </ligand>
</feature>
<evidence type="ECO:0000259" key="15">
    <source>
        <dbReference type="Pfam" id="PF17900"/>
    </source>
</evidence>
<evidence type="ECO:0000256" key="3">
    <source>
        <dbReference type="ARBA" id="ARBA00022670"/>
    </source>
</evidence>
<feature type="domain" description="Peptidase M1 membrane alanine aminopeptidase" evidence="13">
    <location>
        <begin position="335"/>
        <end position="559"/>
    </location>
</feature>
<feature type="domain" description="Aminopeptidase N-like N-terminal" evidence="15">
    <location>
        <begin position="106"/>
        <end position="300"/>
    </location>
</feature>
<keyword evidence="2 11" id="KW-0031">Aminopeptidase</keyword>
<comment type="similarity">
    <text evidence="1 11">Belongs to the peptidase M1 family.</text>
</comment>
<dbReference type="SUPFAM" id="SSF55486">
    <property type="entry name" value="Metalloproteases ('zincins'), catalytic domain"/>
    <property type="match status" value="1"/>
</dbReference>
<dbReference type="PANTHER" id="PTHR11533:SF301">
    <property type="entry name" value="AMINOPEPTIDASE"/>
    <property type="match status" value="1"/>
</dbReference>
<evidence type="ECO:0000256" key="10">
    <source>
        <dbReference type="PIRSR" id="PIRSR634016-4"/>
    </source>
</evidence>
<dbReference type="InterPro" id="IPR001930">
    <property type="entry name" value="Peptidase_M1"/>
</dbReference>
<dbReference type="SUPFAM" id="SSF63737">
    <property type="entry name" value="Leukotriene A4 hydrolase N-terminal domain"/>
    <property type="match status" value="1"/>
</dbReference>
<evidence type="ECO:0000256" key="1">
    <source>
        <dbReference type="ARBA" id="ARBA00010136"/>
    </source>
</evidence>
<accession>A0A7I4YE06</accession>
<keyword evidence="11" id="KW-0812">Transmembrane</keyword>
<dbReference type="Pfam" id="PF17900">
    <property type="entry name" value="Peptidase_M1_N"/>
    <property type="match status" value="1"/>
</dbReference>
<dbReference type="GO" id="GO:0005615">
    <property type="term" value="C:extracellular space"/>
    <property type="evidence" value="ECO:0007669"/>
    <property type="project" value="TreeGrafter"/>
</dbReference>
<dbReference type="GO" id="GO:0070006">
    <property type="term" value="F:metalloaminopeptidase activity"/>
    <property type="evidence" value="ECO:0007669"/>
    <property type="project" value="TreeGrafter"/>
</dbReference>
<feature type="binding site" evidence="9">
    <location>
        <position position="409"/>
    </location>
    <ligand>
        <name>Zn(2+)</name>
        <dbReference type="ChEBI" id="CHEBI:29105"/>
        <note>catalytic</note>
    </ligand>
</feature>
<feature type="site" description="Transition state stabilizer" evidence="10">
    <location>
        <position position="491"/>
    </location>
</feature>
<feature type="region of interest" description="Disordered" evidence="12">
    <location>
        <begin position="1"/>
        <end position="38"/>
    </location>
</feature>
<dbReference type="Proteomes" id="UP000025227">
    <property type="component" value="Unplaced"/>
</dbReference>
<dbReference type="InterPro" id="IPR042097">
    <property type="entry name" value="Aminopeptidase_N-like_N_sf"/>
</dbReference>
<keyword evidence="11" id="KW-0472">Membrane</keyword>
<dbReference type="InterPro" id="IPR027268">
    <property type="entry name" value="Peptidase_M4/M1_CTD_sf"/>
</dbReference>
<keyword evidence="4 9" id="KW-0479">Metal-binding</keyword>
<dbReference type="GO" id="GO:0008270">
    <property type="term" value="F:zinc ion binding"/>
    <property type="evidence" value="ECO:0007669"/>
    <property type="project" value="UniProtKB-UniRule"/>
</dbReference>
<dbReference type="PANTHER" id="PTHR11533">
    <property type="entry name" value="PROTEASE M1 ZINC METALLOPROTEASE"/>
    <property type="match status" value="1"/>
</dbReference>
<sequence>MSARRSSSSSVHRSSSSSGVSASSRSSKRARHHVEAKVAERKPQMPMKIMVSAGIIILVIVIVLICAIILGWFGGTETEESSSVPDVPDDKPFDYSTYRLPKDVRPVKYDLKLKVYLPPYVNVPGNKILTFEGDVEIIAKVLASVHYVVLHMEGLSLDEKNSEISMNGRIVPIRYTTYTSDIGILYMNEVIPANQELKIKLKYTGKVLKEPDRGLYNMTYKGRDGSEKVGVVAQLEAIYARRVVPCFDEPDFKAVWSITVIHPEGTIALSNGKEISSEKGPETSWITTKFDTTPVMSSYLFTIAIGEFDYVESSTAAGVKVRTYTIPGEIQKASYALNIGTKCLDFFENYSGIKYPLPKLDMIAFSVVGALENWGLITFKEASLLYDELTYPLGSKYEVAATVAHEIAHQWFGNLVTMKWWDEVWLNEGFATYLQYISLEEVTGGVNKLKDHFATEVMEIAFMLDRPALRSLRLKVERPQDIAGTILPIVYFKGAAFIAMVVEVIGEKNFNEGIKHYLTKFSYGNARSTDLWESLETTNFETKGPDGNPLNLTAFASPWTRQAGFPLVTVHVLNSSAFELTQYPMNKAKDIKLSKDDSSAHGVQWDIPIWYQLDDQPVKFTWLSKDKPLHISANTEETILVVNGDRHGFYRQNYAEEGWKKIIRKLTENPKIYSLRTRSSIIVDAFEAALENFIDYSTALDALQYLEHEKEYLVWKTAKRELNSVAALGNFFNESNDATSYKGYVRRLLKPIFKPSFFEDVVAQSKEKDYFLHSTFQMTVIDMYCRVEADECIAEYVKLFEKEVLAKCKQGELASACVKIPPPLREGTYCYGVKILGSRAFEKVNEMAGIEKNKIELTNLRLAVSCHDDEQAIKSFLKSAVEDGSFADIIEVFHSVSKNHINDDVLFTFLSENWEQIYNRFQNNNNELYAVVEAALSKTHTESDIQRIRNFVEEHSEASKIDAFSRRIEVIEDRIAWRDRNYEPIVAYFQSHS</sequence>
<dbReference type="FunFam" id="1.10.390.10:FF:000006">
    <property type="entry name" value="Puromycin-sensitive aminopeptidase"/>
    <property type="match status" value="1"/>
</dbReference>
<dbReference type="GO" id="GO:0043171">
    <property type="term" value="P:peptide catabolic process"/>
    <property type="evidence" value="ECO:0007669"/>
    <property type="project" value="TreeGrafter"/>
</dbReference>